<dbReference type="Gene3D" id="3.40.50.300">
    <property type="entry name" value="P-loop containing nucleotide triphosphate hydrolases"/>
    <property type="match status" value="1"/>
</dbReference>
<dbReference type="SUPFAM" id="SSF52540">
    <property type="entry name" value="P-loop containing nucleoside triphosphate hydrolases"/>
    <property type="match status" value="1"/>
</dbReference>
<feature type="non-terminal residue" evidence="2">
    <location>
        <position position="1"/>
    </location>
</feature>
<dbReference type="InterPro" id="IPR000330">
    <property type="entry name" value="SNF2_N"/>
</dbReference>
<feature type="domain" description="SNF2 N-terminal" evidence="1">
    <location>
        <begin position="27"/>
        <end position="87"/>
    </location>
</feature>
<evidence type="ECO:0000313" key="2">
    <source>
        <dbReference type="EMBL" id="CAB4152294.1"/>
    </source>
</evidence>
<organism evidence="2">
    <name type="scientific">uncultured Caudovirales phage</name>
    <dbReference type="NCBI Taxonomy" id="2100421"/>
    <lineage>
        <taxon>Viruses</taxon>
        <taxon>Duplodnaviria</taxon>
        <taxon>Heunggongvirae</taxon>
        <taxon>Uroviricota</taxon>
        <taxon>Caudoviricetes</taxon>
        <taxon>Peduoviridae</taxon>
        <taxon>Maltschvirus</taxon>
        <taxon>Maltschvirus maltsch</taxon>
    </lineage>
</organism>
<reference evidence="2" key="1">
    <citation type="submission" date="2020-04" db="EMBL/GenBank/DDBJ databases">
        <authorList>
            <person name="Chiriac C."/>
            <person name="Salcher M."/>
            <person name="Ghai R."/>
            <person name="Kavagutti S V."/>
        </authorList>
    </citation>
    <scope>NUCLEOTIDE SEQUENCE</scope>
</reference>
<proteinExistence type="predicted"/>
<dbReference type="PANTHER" id="PTHR10799">
    <property type="entry name" value="SNF2/RAD54 HELICASE FAMILY"/>
    <property type="match status" value="1"/>
</dbReference>
<dbReference type="EMBL" id="LR796574">
    <property type="protein sequence ID" value="CAB4152294.1"/>
    <property type="molecule type" value="Genomic_DNA"/>
</dbReference>
<evidence type="ECO:0000259" key="1">
    <source>
        <dbReference type="Pfam" id="PF00176"/>
    </source>
</evidence>
<gene>
    <name evidence="2" type="ORF">UFOVP612_1</name>
</gene>
<dbReference type="Pfam" id="PF00176">
    <property type="entry name" value="SNF2-rel_dom"/>
    <property type="match status" value="1"/>
</dbReference>
<accession>A0A6J5MZI1</accession>
<dbReference type="InterPro" id="IPR038718">
    <property type="entry name" value="SNF2-like_sf"/>
</dbReference>
<dbReference type="InterPro" id="IPR027417">
    <property type="entry name" value="P-loop_NTPase"/>
</dbReference>
<sequence>ADIYLINSELLPSRLPKMFPKSKTFVCPVDTLVIDELSLAKNPQSKRFKALHKHLTGIERRWGLTGTPIPNNYLDLFMQVKMLDDGKRLGKTYTAYRDQWFYPADYMGYTYKLVTGSKEAIDAQLADIALVLIGEESDLPASSVVDVAAVMPPEARKQYKTLEKEMLAEIEDGEITAPSAGVLVNKLLQLTSGAVYDEDRNVLPVHAAKISTLKAIIARHKGEPVLVLCAFKHESARVIAAIKGARMFDERDLDDWKAGKIPVWVADARSLSHGIDGLQVSCRVAVWVSLTYSHETYVQTNARLIRTGQTAETLIYRIICSGTIDDAVAEALRDKSDTQSGMLFAVRALQRMN</sequence>
<dbReference type="Gene3D" id="3.40.50.10810">
    <property type="entry name" value="Tandem AAA-ATPase domain"/>
    <property type="match status" value="1"/>
</dbReference>
<protein>
    <submittedName>
        <fullName evidence="2">SNF2-related, N-terminal domain containing protein</fullName>
    </submittedName>
</protein>
<name>A0A6J5MZI1_9CAUD</name>
<dbReference type="GO" id="GO:0005524">
    <property type="term" value="F:ATP binding"/>
    <property type="evidence" value="ECO:0007669"/>
    <property type="project" value="InterPro"/>
</dbReference>